<dbReference type="Gene3D" id="3.20.20.190">
    <property type="entry name" value="Phosphatidylinositol (PI) phosphodiesterase"/>
    <property type="match status" value="1"/>
</dbReference>
<evidence type="ECO:0000259" key="1">
    <source>
        <dbReference type="PROSITE" id="PS51704"/>
    </source>
</evidence>
<name>A0A8J6Y7U1_9BACT</name>
<evidence type="ECO:0000313" key="2">
    <source>
        <dbReference type="EMBL" id="MBD3868930.1"/>
    </source>
</evidence>
<dbReference type="Proteomes" id="UP000648239">
    <property type="component" value="Unassembled WGS sequence"/>
</dbReference>
<protein>
    <submittedName>
        <fullName evidence="2">Glycerophosphodiester phosphodiesterase</fullName>
    </submittedName>
</protein>
<dbReference type="GO" id="GO:0008081">
    <property type="term" value="F:phosphoric diester hydrolase activity"/>
    <property type="evidence" value="ECO:0007669"/>
    <property type="project" value="InterPro"/>
</dbReference>
<dbReference type="AlphaFoldDB" id="A0A8J6Y7U1"/>
<organism evidence="2 3">
    <name type="scientific">Candidatus Polarisedimenticola svalbardensis</name>
    <dbReference type="NCBI Taxonomy" id="2886004"/>
    <lineage>
        <taxon>Bacteria</taxon>
        <taxon>Pseudomonadati</taxon>
        <taxon>Acidobacteriota</taxon>
        <taxon>Candidatus Polarisedimenticolia</taxon>
        <taxon>Candidatus Polarisedimenticolales</taxon>
        <taxon>Candidatus Polarisedimenticolaceae</taxon>
        <taxon>Candidatus Polarisedimenticola</taxon>
    </lineage>
</organism>
<dbReference type="PROSITE" id="PS51704">
    <property type="entry name" value="GP_PDE"/>
    <property type="match status" value="1"/>
</dbReference>
<dbReference type="InterPro" id="IPR017946">
    <property type="entry name" value="PLC-like_Pdiesterase_TIM-brl"/>
</dbReference>
<accession>A0A8J6Y7U1</accession>
<proteinExistence type="predicted"/>
<dbReference type="Pfam" id="PF03009">
    <property type="entry name" value="GDPD"/>
    <property type="match status" value="1"/>
</dbReference>
<dbReference type="SUPFAM" id="SSF51695">
    <property type="entry name" value="PLC-like phosphodiesterases"/>
    <property type="match status" value="1"/>
</dbReference>
<dbReference type="InterPro" id="IPR030395">
    <property type="entry name" value="GP_PDE_dom"/>
</dbReference>
<sequence>MEHNSLVGHRGSPLEFPENSIPGLVRCLELDARFIEIDVQLTRDRQVILHHDRTLDRSCGVGGAVHDYTLAELNRLSFSEPDYFKDRFHGLPPATLETVVAICRRRPELTLFIEVKPVAVEVFGVQAVLDAIGGAVGRPGNDEVLI</sequence>
<dbReference type="EMBL" id="JACXWD010000049">
    <property type="protein sequence ID" value="MBD3868930.1"/>
    <property type="molecule type" value="Genomic_DNA"/>
</dbReference>
<dbReference type="GO" id="GO:0006629">
    <property type="term" value="P:lipid metabolic process"/>
    <property type="evidence" value="ECO:0007669"/>
    <property type="project" value="InterPro"/>
</dbReference>
<dbReference type="PANTHER" id="PTHR46211:SF1">
    <property type="entry name" value="GLYCEROPHOSPHODIESTER PHOSPHODIESTERASE, CYTOPLASMIC"/>
    <property type="match status" value="1"/>
</dbReference>
<feature type="domain" description="GP-PDE" evidence="1">
    <location>
        <begin position="4"/>
        <end position="146"/>
    </location>
</feature>
<feature type="non-terminal residue" evidence="2">
    <location>
        <position position="146"/>
    </location>
</feature>
<comment type="caution">
    <text evidence="2">The sequence shown here is derived from an EMBL/GenBank/DDBJ whole genome shotgun (WGS) entry which is preliminary data.</text>
</comment>
<dbReference type="PANTHER" id="PTHR46211">
    <property type="entry name" value="GLYCEROPHOSPHORYL DIESTER PHOSPHODIESTERASE"/>
    <property type="match status" value="1"/>
</dbReference>
<evidence type="ECO:0000313" key="3">
    <source>
        <dbReference type="Proteomes" id="UP000648239"/>
    </source>
</evidence>
<reference evidence="2 3" key="1">
    <citation type="submission" date="2020-08" db="EMBL/GenBank/DDBJ databases">
        <title>Acidobacteriota in marine sediments use diverse sulfur dissimilation pathways.</title>
        <authorList>
            <person name="Wasmund K."/>
        </authorList>
    </citation>
    <scope>NUCLEOTIDE SEQUENCE [LARGE SCALE GENOMIC DNA]</scope>
    <source>
        <strain evidence="2">MAG AM4</strain>
    </source>
</reference>
<gene>
    <name evidence="2" type="ORF">IFK94_12450</name>
</gene>